<dbReference type="AlphaFoldDB" id="A0A8K0D537"/>
<keyword evidence="2" id="KW-0479">Metal-binding</keyword>
<dbReference type="OrthoDB" id="9996331at2759"/>
<sequence>MKERQEEFEKNKQQLELKLLEKKLRAAEAEERFREEERYLQLQIQEDQDPLRNKRTATCGRKRALNEENVEELSTFVRENPFSSLATIKERMNLPCSKWTIRRRLVEANFKNRRPAQNVDLTNLHRQRRLEFAEANLNRDWANVIFSDEKVFSTDVGSGSITLSLWGWMSSAGPGELVRTSPHMDSAEYIGILENTMLPSVRAVYGEMNPILFVQDNSAAHKSRLVKEWFRQNSQIVPINWPPKSPDLNPIENLWAATSSEDEKEETPFDDVVVEETDVMFLKHQGPQNEIDQPVTAGPSTGASCSTSSTSLDTAYKLRLNTPYHDISQRFNCSVATVTNIFMTWLYLLHEVIFEGLISEVPGRAKNFACSPVFCSIFKHKNGDLVIAEKGFLISDLLPPGVTLNSPPFPEQVAMTTNIARAGIHVEQAIRRIEAYRILKLCYTNIDDAPPGSIGFTQESGWMVEELFPKWLRHFVKHFHASPQNMVLLILKAIVATREDIDLGMIIENDLLIERESERVNLGLRFSNSRTPNVKNANDLEETDVTVTTVILNIMDEIANILAIEALEEAKIRHAAPGKIFHKRDDPFETLPEQQFLRTYRLTKHLELDQSSGLEYDFDEDEVVTTNSTELSRRIIDAKHVPEVSEEAAQAEIQGDIVIEEQTAEEKRQSIENFNGTMAASSLSVGSRFDMDTNCGPELHIQDSIEMKKEERRFINFKSNENGTAIVKRHDNSIVSLASNGIPVHPLHPNRKMGGVHRADHNTSLYRVAFRGKKWYIPLIFHMLGPSCTKCLATPQTTRCEVRQSNISQTNCNSLFGRPLKKICEAI</sequence>
<protein>
    <recommendedName>
        <fullName evidence="11">Transposase</fullName>
    </recommendedName>
</protein>
<feature type="domain" description="Tc1-like transposase DDE" evidence="6">
    <location>
        <begin position="162"/>
        <end position="258"/>
    </location>
</feature>
<evidence type="ECO:0000259" key="6">
    <source>
        <dbReference type="Pfam" id="PF13358"/>
    </source>
</evidence>
<feature type="domain" description="DDE Tnp4" evidence="7">
    <location>
        <begin position="380"/>
        <end position="440"/>
    </location>
</feature>
<dbReference type="GO" id="GO:0046872">
    <property type="term" value="F:metal ion binding"/>
    <property type="evidence" value="ECO:0007669"/>
    <property type="project" value="UniProtKB-KW"/>
</dbReference>
<dbReference type="PANTHER" id="PTHR23080:SF133">
    <property type="entry name" value="SI:CH211-262I1.5-RELATED"/>
    <property type="match status" value="1"/>
</dbReference>
<evidence type="ECO:0000313" key="10">
    <source>
        <dbReference type="Proteomes" id="UP000801492"/>
    </source>
</evidence>
<dbReference type="GO" id="GO:0015074">
    <property type="term" value="P:DNA integration"/>
    <property type="evidence" value="ECO:0007669"/>
    <property type="project" value="InterPro"/>
</dbReference>
<feature type="domain" description="Transposase Helix-turn-helix" evidence="8">
    <location>
        <begin position="316"/>
        <end position="351"/>
    </location>
</feature>
<dbReference type="EMBL" id="VTPC01002829">
    <property type="protein sequence ID" value="KAF2899394.1"/>
    <property type="molecule type" value="Genomic_DNA"/>
</dbReference>
<comment type="caution">
    <text evidence="9">The sequence shown here is derived from an EMBL/GenBank/DDBJ whole genome shotgun (WGS) entry which is preliminary data.</text>
</comment>
<accession>A0A8K0D537</accession>
<dbReference type="GO" id="GO:0003677">
    <property type="term" value="F:DNA binding"/>
    <property type="evidence" value="ECO:0007669"/>
    <property type="project" value="InterPro"/>
</dbReference>
<comment type="cofactor">
    <cofactor evidence="1">
        <name>a divalent metal cation</name>
        <dbReference type="ChEBI" id="CHEBI:60240"/>
    </cofactor>
</comment>
<dbReference type="InterPro" id="IPR027805">
    <property type="entry name" value="Transposase_HTH_dom"/>
</dbReference>
<reference evidence="9" key="1">
    <citation type="submission" date="2019-08" db="EMBL/GenBank/DDBJ databases">
        <title>The genome of the North American firefly Photinus pyralis.</title>
        <authorList>
            <consortium name="Photinus pyralis genome working group"/>
            <person name="Fallon T.R."/>
            <person name="Sander Lower S.E."/>
            <person name="Weng J.-K."/>
        </authorList>
    </citation>
    <scope>NUCLEOTIDE SEQUENCE</scope>
    <source>
        <strain evidence="9">TRF0915ILg1</strain>
        <tissue evidence="9">Whole body</tissue>
    </source>
</reference>
<feature type="domain" description="Transposase Tc1-like" evidence="5">
    <location>
        <begin position="75"/>
        <end position="138"/>
    </location>
</feature>
<evidence type="ECO:0000313" key="9">
    <source>
        <dbReference type="EMBL" id="KAF2899394.1"/>
    </source>
</evidence>
<dbReference type="Gene3D" id="3.30.420.10">
    <property type="entry name" value="Ribonuclease H-like superfamily/Ribonuclease H"/>
    <property type="match status" value="1"/>
</dbReference>
<proteinExistence type="predicted"/>
<dbReference type="Proteomes" id="UP000801492">
    <property type="component" value="Unassembled WGS sequence"/>
</dbReference>
<name>A0A8K0D537_IGNLU</name>
<dbReference type="InterPro" id="IPR002492">
    <property type="entry name" value="Transposase_Tc1-like"/>
</dbReference>
<evidence type="ECO:0000259" key="8">
    <source>
        <dbReference type="Pfam" id="PF13613"/>
    </source>
</evidence>
<keyword evidence="10" id="KW-1185">Reference proteome</keyword>
<feature type="compositionally biased region" description="Low complexity" evidence="4">
    <location>
        <begin position="296"/>
        <end position="309"/>
    </location>
</feature>
<feature type="region of interest" description="Disordered" evidence="4">
    <location>
        <begin position="290"/>
        <end position="309"/>
    </location>
</feature>
<dbReference type="Pfam" id="PF13613">
    <property type="entry name" value="HTH_Tnp_4"/>
    <property type="match status" value="1"/>
</dbReference>
<dbReference type="PANTHER" id="PTHR23080">
    <property type="entry name" value="THAP DOMAIN PROTEIN"/>
    <property type="match status" value="1"/>
</dbReference>
<dbReference type="Pfam" id="PF13358">
    <property type="entry name" value="DDE_3"/>
    <property type="match status" value="1"/>
</dbReference>
<dbReference type="InterPro" id="IPR036397">
    <property type="entry name" value="RNaseH_sf"/>
</dbReference>
<feature type="coiled-coil region" evidence="3">
    <location>
        <begin position="5"/>
        <end position="46"/>
    </location>
</feature>
<evidence type="ECO:0000256" key="4">
    <source>
        <dbReference type="SAM" id="MobiDB-lite"/>
    </source>
</evidence>
<evidence type="ECO:0000259" key="7">
    <source>
        <dbReference type="Pfam" id="PF13359"/>
    </source>
</evidence>
<dbReference type="InterPro" id="IPR027806">
    <property type="entry name" value="HARBI1_dom"/>
</dbReference>
<dbReference type="GO" id="GO:0006313">
    <property type="term" value="P:DNA transposition"/>
    <property type="evidence" value="ECO:0007669"/>
    <property type="project" value="InterPro"/>
</dbReference>
<organism evidence="9 10">
    <name type="scientific">Ignelater luminosus</name>
    <name type="common">Cucubano</name>
    <name type="synonym">Pyrophorus luminosus</name>
    <dbReference type="NCBI Taxonomy" id="2038154"/>
    <lineage>
        <taxon>Eukaryota</taxon>
        <taxon>Metazoa</taxon>
        <taxon>Ecdysozoa</taxon>
        <taxon>Arthropoda</taxon>
        <taxon>Hexapoda</taxon>
        <taxon>Insecta</taxon>
        <taxon>Pterygota</taxon>
        <taxon>Neoptera</taxon>
        <taxon>Endopterygota</taxon>
        <taxon>Coleoptera</taxon>
        <taxon>Polyphaga</taxon>
        <taxon>Elateriformia</taxon>
        <taxon>Elateroidea</taxon>
        <taxon>Elateridae</taxon>
        <taxon>Agrypninae</taxon>
        <taxon>Pyrophorini</taxon>
        <taxon>Ignelater</taxon>
    </lineage>
</organism>
<evidence type="ECO:0000256" key="3">
    <source>
        <dbReference type="SAM" id="Coils"/>
    </source>
</evidence>
<keyword evidence="3" id="KW-0175">Coiled coil</keyword>
<evidence type="ECO:0000256" key="1">
    <source>
        <dbReference type="ARBA" id="ARBA00001968"/>
    </source>
</evidence>
<evidence type="ECO:0000259" key="5">
    <source>
        <dbReference type="Pfam" id="PF01498"/>
    </source>
</evidence>
<evidence type="ECO:0000256" key="2">
    <source>
        <dbReference type="ARBA" id="ARBA00022723"/>
    </source>
</evidence>
<dbReference type="InterPro" id="IPR038717">
    <property type="entry name" value="Tc1-like_DDE_dom"/>
</dbReference>
<dbReference type="Pfam" id="PF13359">
    <property type="entry name" value="DDE_Tnp_4"/>
    <property type="match status" value="1"/>
</dbReference>
<dbReference type="Pfam" id="PF01498">
    <property type="entry name" value="HTH_Tnp_Tc3_2"/>
    <property type="match status" value="1"/>
</dbReference>
<gene>
    <name evidence="9" type="ORF">ILUMI_06781</name>
</gene>
<evidence type="ECO:0008006" key="11">
    <source>
        <dbReference type="Google" id="ProtNLM"/>
    </source>
</evidence>